<keyword evidence="2" id="KW-1185">Reference proteome</keyword>
<accession>A0ACB6SJV2</accession>
<proteinExistence type="predicted"/>
<organism evidence="1 2">
    <name type="scientific">Macroventuria anomochaeta</name>
    <dbReference type="NCBI Taxonomy" id="301207"/>
    <lineage>
        <taxon>Eukaryota</taxon>
        <taxon>Fungi</taxon>
        <taxon>Dikarya</taxon>
        <taxon>Ascomycota</taxon>
        <taxon>Pezizomycotina</taxon>
        <taxon>Dothideomycetes</taxon>
        <taxon>Pleosporomycetidae</taxon>
        <taxon>Pleosporales</taxon>
        <taxon>Pleosporineae</taxon>
        <taxon>Didymellaceae</taxon>
        <taxon>Macroventuria</taxon>
    </lineage>
</organism>
<reference evidence="1" key="1">
    <citation type="journal article" date="2020" name="Stud. Mycol.">
        <title>101 Dothideomycetes genomes: a test case for predicting lifestyles and emergence of pathogens.</title>
        <authorList>
            <person name="Haridas S."/>
            <person name="Albert R."/>
            <person name="Binder M."/>
            <person name="Bloem J."/>
            <person name="Labutti K."/>
            <person name="Salamov A."/>
            <person name="Andreopoulos B."/>
            <person name="Baker S."/>
            <person name="Barry K."/>
            <person name="Bills G."/>
            <person name="Bluhm B."/>
            <person name="Cannon C."/>
            <person name="Castanera R."/>
            <person name="Culley D."/>
            <person name="Daum C."/>
            <person name="Ezra D."/>
            <person name="Gonzalez J."/>
            <person name="Henrissat B."/>
            <person name="Kuo A."/>
            <person name="Liang C."/>
            <person name="Lipzen A."/>
            <person name="Lutzoni F."/>
            <person name="Magnuson J."/>
            <person name="Mondo S."/>
            <person name="Nolan M."/>
            <person name="Ohm R."/>
            <person name="Pangilinan J."/>
            <person name="Park H.-J."/>
            <person name="Ramirez L."/>
            <person name="Alfaro M."/>
            <person name="Sun H."/>
            <person name="Tritt A."/>
            <person name="Yoshinaga Y."/>
            <person name="Zwiers L.-H."/>
            <person name="Turgeon B."/>
            <person name="Goodwin S."/>
            <person name="Spatafora J."/>
            <person name="Crous P."/>
            <person name="Grigoriev I."/>
        </authorList>
    </citation>
    <scope>NUCLEOTIDE SEQUENCE</scope>
    <source>
        <strain evidence="1">CBS 525.71</strain>
    </source>
</reference>
<gene>
    <name evidence="1" type="ORF">BU25DRAFT_453577</name>
</gene>
<name>A0ACB6SJV2_9PLEO</name>
<dbReference type="EMBL" id="MU006701">
    <property type="protein sequence ID" value="KAF2633863.1"/>
    <property type="molecule type" value="Genomic_DNA"/>
</dbReference>
<sequence length="83" mass="9385">MEQHLNSNIHRGTYIICPFCKCGFATATGAMHHLEIGFFPNARSLNHDTILTGTHRRDPNHIITEELPTYRTEPSITATPRVL</sequence>
<dbReference type="Proteomes" id="UP000799754">
    <property type="component" value="Unassembled WGS sequence"/>
</dbReference>
<comment type="caution">
    <text evidence="1">The sequence shown here is derived from an EMBL/GenBank/DDBJ whole genome shotgun (WGS) entry which is preliminary data.</text>
</comment>
<protein>
    <submittedName>
        <fullName evidence="1">Uncharacterized protein</fullName>
    </submittedName>
</protein>
<evidence type="ECO:0000313" key="1">
    <source>
        <dbReference type="EMBL" id="KAF2633863.1"/>
    </source>
</evidence>
<evidence type="ECO:0000313" key="2">
    <source>
        <dbReference type="Proteomes" id="UP000799754"/>
    </source>
</evidence>